<evidence type="ECO:0000313" key="1">
    <source>
        <dbReference type="EMBL" id="WAR04976.1"/>
    </source>
</evidence>
<accession>A0ABY7ECU8</accession>
<evidence type="ECO:0000313" key="2">
    <source>
        <dbReference type="Proteomes" id="UP001164746"/>
    </source>
</evidence>
<reference evidence="1" key="1">
    <citation type="submission" date="2022-11" db="EMBL/GenBank/DDBJ databases">
        <title>Centuries of genome instability and evolution in soft-shell clam transmissible cancer (bioRxiv).</title>
        <authorList>
            <person name="Hart S.F.M."/>
            <person name="Yonemitsu M.A."/>
            <person name="Giersch R.M."/>
            <person name="Beal B.F."/>
            <person name="Arriagada G."/>
            <person name="Davis B.W."/>
            <person name="Ostrander E.A."/>
            <person name="Goff S.P."/>
            <person name="Metzger M.J."/>
        </authorList>
    </citation>
    <scope>NUCLEOTIDE SEQUENCE</scope>
    <source>
        <strain evidence="1">MELC-2E11</strain>
        <tissue evidence="1">Siphon/mantle</tissue>
    </source>
</reference>
<dbReference type="Proteomes" id="UP001164746">
    <property type="component" value="Chromosome 5"/>
</dbReference>
<organism evidence="1 2">
    <name type="scientific">Mya arenaria</name>
    <name type="common">Soft-shell clam</name>
    <dbReference type="NCBI Taxonomy" id="6604"/>
    <lineage>
        <taxon>Eukaryota</taxon>
        <taxon>Metazoa</taxon>
        <taxon>Spiralia</taxon>
        <taxon>Lophotrochozoa</taxon>
        <taxon>Mollusca</taxon>
        <taxon>Bivalvia</taxon>
        <taxon>Autobranchia</taxon>
        <taxon>Heteroconchia</taxon>
        <taxon>Euheterodonta</taxon>
        <taxon>Imparidentia</taxon>
        <taxon>Neoheterodontei</taxon>
        <taxon>Myida</taxon>
        <taxon>Myoidea</taxon>
        <taxon>Myidae</taxon>
        <taxon>Mya</taxon>
    </lineage>
</organism>
<sequence length="134" mass="15270">MVDSTHLFLDGRVFAISGSMFLRVRRLSIDRRFLGTIAFMSGSIISAKMSLGLAPFLTVDQNLLIPRTMTLYDLKESLPQTSPDELNELLRAISSPTDKKHQKAYEEPYVYKKIVDRMYQSVAKVTSHLTELKE</sequence>
<keyword evidence="2" id="KW-1185">Reference proteome</keyword>
<proteinExistence type="predicted"/>
<name>A0ABY7ECU8_MYAAR</name>
<dbReference type="EMBL" id="CP111016">
    <property type="protein sequence ID" value="WAR04976.1"/>
    <property type="molecule type" value="Genomic_DNA"/>
</dbReference>
<gene>
    <name evidence="1" type="ORF">MAR_020345</name>
</gene>
<protein>
    <submittedName>
        <fullName evidence="1">Uncharacterized protein</fullName>
    </submittedName>
</protein>